<dbReference type="PANTHER" id="PTHR35936:SF17">
    <property type="entry name" value="ARGININE-BINDING EXTRACELLULAR PROTEIN ARTP"/>
    <property type="match status" value="1"/>
</dbReference>
<evidence type="ECO:0000259" key="2">
    <source>
        <dbReference type="SMART" id="SM00062"/>
    </source>
</evidence>
<sequence length="297" mass="31847">MTVRAREVGGDRSHMVVRAAREQPFPAAVAAQRWGRSQTAPALLAPRSSGIVHRIVSMSIVPAAIAEDLAPTGTLRAAINLGNPVLVQGTPTAPTGVTVDITRELGSRLGLPVELVCFDAARKSFEAMAAGRADICFLAIEPVRAAEVAFTAPYVVIEGVFVVPRDSVISTRADVDRDGVRIGVNEGSAYDLFLSRTLQHARTVPVDDGVDVFRDLGLEVAAGIKQPMIEYVSSHPEFRLIEGRFMEIRQALGTTRTRGPETVQFLRAFIEDLKASGFIADALRRANQPDATVAPPG</sequence>
<protein>
    <submittedName>
        <fullName evidence="3">Transporter substrate-binding domain-containing protein</fullName>
    </submittedName>
</protein>
<dbReference type="InterPro" id="IPR001638">
    <property type="entry name" value="Solute-binding_3/MltF_N"/>
</dbReference>
<name>A0ABS9TQL6_9PSEU</name>
<dbReference type="EMBL" id="JAKXMK010000037">
    <property type="protein sequence ID" value="MCH6170834.1"/>
    <property type="molecule type" value="Genomic_DNA"/>
</dbReference>
<gene>
    <name evidence="3" type="ORF">MMF94_34465</name>
</gene>
<reference evidence="3 4" key="1">
    <citation type="submission" date="2022-03" db="EMBL/GenBank/DDBJ databases">
        <title>Pseudonocardia alaer sp. nov., a novel actinomycete isolated from reed forest soil.</title>
        <authorList>
            <person name="Wang L."/>
        </authorList>
    </citation>
    <scope>NUCLEOTIDE SEQUENCE [LARGE SCALE GENOMIC DNA]</scope>
    <source>
        <strain evidence="3 4">Y-16303</strain>
    </source>
</reference>
<evidence type="ECO:0000313" key="4">
    <source>
        <dbReference type="Proteomes" id="UP001299970"/>
    </source>
</evidence>
<evidence type="ECO:0000313" key="3">
    <source>
        <dbReference type="EMBL" id="MCH6170834.1"/>
    </source>
</evidence>
<accession>A0ABS9TQL6</accession>
<proteinExistence type="predicted"/>
<dbReference type="RefSeq" id="WP_241041643.1">
    <property type="nucleotide sequence ID" value="NZ_BAAAJF010000017.1"/>
</dbReference>
<dbReference type="Proteomes" id="UP001299970">
    <property type="component" value="Unassembled WGS sequence"/>
</dbReference>
<dbReference type="Gene3D" id="3.40.190.10">
    <property type="entry name" value="Periplasmic binding protein-like II"/>
    <property type="match status" value="2"/>
</dbReference>
<organism evidence="3 4">
    <name type="scientific">Pseudonocardia alaniniphila</name>
    <dbReference type="NCBI Taxonomy" id="75291"/>
    <lineage>
        <taxon>Bacteria</taxon>
        <taxon>Bacillati</taxon>
        <taxon>Actinomycetota</taxon>
        <taxon>Actinomycetes</taxon>
        <taxon>Pseudonocardiales</taxon>
        <taxon>Pseudonocardiaceae</taxon>
        <taxon>Pseudonocardia</taxon>
    </lineage>
</organism>
<dbReference type="PANTHER" id="PTHR35936">
    <property type="entry name" value="MEMBRANE-BOUND LYTIC MUREIN TRANSGLYCOSYLASE F"/>
    <property type="match status" value="1"/>
</dbReference>
<dbReference type="SMART" id="SM00062">
    <property type="entry name" value="PBPb"/>
    <property type="match status" value="1"/>
</dbReference>
<keyword evidence="4" id="KW-1185">Reference proteome</keyword>
<feature type="domain" description="Solute-binding protein family 3/N-terminal" evidence="2">
    <location>
        <begin position="74"/>
        <end position="291"/>
    </location>
</feature>
<evidence type="ECO:0000256" key="1">
    <source>
        <dbReference type="ARBA" id="ARBA00022729"/>
    </source>
</evidence>
<dbReference type="SUPFAM" id="SSF53850">
    <property type="entry name" value="Periplasmic binding protein-like II"/>
    <property type="match status" value="1"/>
</dbReference>
<keyword evidence="1" id="KW-0732">Signal</keyword>
<comment type="caution">
    <text evidence="3">The sequence shown here is derived from an EMBL/GenBank/DDBJ whole genome shotgun (WGS) entry which is preliminary data.</text>
</comment>
<dbReference type="Pfam" id="PF00497">
    <property type="entry name" value="SBP_bac_3"/>
    <property type="match status" value="1"/>
</dbReference>